<evidence type="ECO:0000259" key="2">
    <source>
        <dbReference type="Pfam" id="PF12697"/>
    </source>
</evidence>
<dbReference type="Gene3D" id="3.40.50.1820">
    <property type="entry name" value="alpha/beta hydrolase"/>
    <property type="match status" value="1"/>
</dbReference>
<dbReference type="PANTHER" id="PTHR43433:SF5">
    <property type="entry name" value="AB HYDROLASE-1 DOMAIN-CONTAINING PROTEIN"/>
    <property type="match status" value="1"/>
</dbReference>
<organism evidence="3 4">
    <name type="scientific">Paenibacillus ginsengarvi</name>
    <dbReference type="NCBI Taxonomy" id="400777"/>
    <lineage>
        <taxon>Bacteria</taxon>
        <taxon>Bacillati</taxon>
        <taxon>Bacillota</taxon>
        <taxon>Bacilli</taxon>
        <taxon>Bacillales</taxon>
        <taxon>Paenibacillaceae</taxon>
        <taxon>Paenibacillus</taxon>
    </lineage>
</organism>
<evidence type="ECO:0000256" key="1">
    <source>
        <dbReference type="SAM" id="MobiDB-lite"/>
    </source>
</evidence>
<feature type="region of interest" description="Disordered" evidence="1">
    <location>
        <begin position="255"/>
        <end position="294"/>
    </location>
</feature>
<gene>
    <name evidence="3" type="ORF">D7M11_08585</name>
</gene>
<dbReference type="AlphaFoldDB" id="A0A3B0CLA0"/>
<dbReference type="GO" id="GO:0046503">
    <property type="term" value="P:glycerolipid catabolic process"/>
    <property type="evidence" value="ECO:0007669"/>
    <property type="project" value="TreeGrafter"/>
</dbReference>
<dbReference type="InterPro" id="IPR050471">
    <property type="entry name" value="AB_hydrolase"/>
</dbReference>
<dbReference type="SUPFAM" id="SSF53474">
    <property type="entry name" value="alpha/beta-Hydrolases"/>
    <property type="match status" value="1"/>
</dbReference>
<dbReference type="EMBL" id="RBAH01000005">
    <property type="protein sequence ID" value="RKN85137.1"/>
    <property type="molecule type" value="Genomic_DNA"/>
</dbReference>
<dbReference type="Proteomes" id="UP000282311">
    <property type="component" value="Unassembled WGS sequence"/>
</dbReference>
<accession>A0A3B0CLA0</accession>
<dbReference type="PRINTS" id="PR00111">
    <property type="entry name" value="ABHYDROLASE"/>
</dbReference>
<dbReference type="OrthoDB" id="6191536at2"/>
<evidence type="ECO:0000313" key="4">
    <source>
        <dbReference type="Proteomes" id="UP000282311"/>
    </source>
</evidence>
<comment type="caution">
    <text evidence="3">The sequence shown here is derived from an EMBL/GenBank/DDBJ whole genome shotgun (WGS) entry which is preliminary data.</text>
</comment>
<name>A0A3B0CLA0_9BACL</name>
<dbReference type="RefSeq" id="WP_120746789.1">
    <property type="nucleotide sequence ID" value="NZ_RBAH01000005.1"/>
</dbReference>
<sequence>MPIAAINGTQIYYQIHGTGTPIVFIHPPLLTSANFRYQQVQLSGEFAVITFDIRGHGRSRASEPLLTYELIAHDLVRLLDYLGIRQAYVCGYSTGGSVAMEAMLTYPDRFLGGILVSAMSEASDITLRSRIRLAAGLSRTKPMFRLLMWAITRGNADSPLTGRNLLQDAVRGSMANIRQYYKYSLNYSCTDRLPALRAPILLLYGKKDRSFRKYRRKLTRALWSCDVVVFDDEKHQLPTKSALAMNETIRRWVRGSERRRSASQETDARERPGVTMPEMPRYAETPGAEEQAEY</sequence>
<evidence type="ECO:0000313" key="3">
    <source>
        <dbReference type="EMBL" id="RKN85137.1"/>
    </source>
</evidence>
<reference evidence="3 4" key="1">
    <citation type="journal article" date="2007" name="Int. J. Syst. Evol. Microbiol.">
        <title>Paenibacillus ginsengarvi sp. nov., isolated from soil from ginseng cultivation.</title>
        <authorList>
            <person name="Yoon M.H."/>
            <person name="Ten L.N."/>
            <person name="Im W.T."/>
        </authorList>
    </citation>
    <scope>NUCLEOTIDE SEQUENCE [LARGE SCALE GENOMIC DNA]</scope>
    <source>
        <strain evidence="3 4">KCTC 13059</strain>
    </source>
</reference>
<proteinExistence type="predicted"/>
<dbReference type="PANTHER" id="PTHR43433">
    <property type="entry name" value="HYDROLASE, ALPHA/BETA FOLD FAMILY PROTEIN"/>
    <property type="match status" value="1"/>
</dbReference>
<keyword evidence="3" id="KW-0378">Hydrolase</keyword>
<dbReference type="GO" id="GO:0004806">
    <property type="term" value="F:triacylglycerol lipase activity"/>
    <property type="evidence" value="ECO:0007669"/>
    <property type="project" value="TreeGrafter"/>
</dbReference>
<dbReference type="InterPro" id="IPR029058">
    <property type="entry name" value="AB_hydrolase_fold"/>
</dbReference>
<keyword evidence="4" id="KW-1185">Reference proteome</keyword>
<feature type="compositionally biased region" description="Basic and acidic residues" evidence="1">
    <location>
        <begin position="255"/>
        <end position="272"/>
    </location>
</feature>
<dbReference type="InterPro" id="IPR000073">
    <property type="entry name" value="AB_hydrolase_1"/>
</dbReference>
<dbReference type="Pfam" id="PF12697">
    <property type="entry name" value="Abhydrolase_6"/>
    <property type="match status" value="1"/>
</dbReference>
<feature type="domain" description="AB hydrolase-1" evidence="2">
    <location>
        <begin position="22"/>
        <end position="240"/>
    </location>
</feature>
<protein>
    <submittedName>
        <fullName evidence="3">Alpha/beta hydrolase</fullName>
    </submittedName>
</protein>